<name>A0A2S5B4H5_9BASI</name>
<dbReference type="Pfam" id="PF00702">
    <property type="entry name" value="Hydrolase"/>
    <property type="match status" value="1"/>
</dbReference>
<proteinExistence type="predicted"/>
<protein>
    <recommendedName>
        <fullName evidence="4">(S)-2-haloacid dehalogenase</fullName>
    </recommendedName>
</protein>
<dbReference type="PANTHER" id="PTHR43316:SF4">
    <property type="entry name" value="ACID DEHALOGENASE, PUTATIVE (AFU_ORTHOLOGUE AFUA_8G05870)-RELATED"/>
    <property type="match status" value="1"/>
</dbReference>
<gene>
    <name evidence="2" type="ORF">BMF94_5272</name>
</gene>
<dbReference type="SUPFAM" id="SSF56784">
    <property type="entry name" value="HAD-like"/>
    <property type="match status" value="1"/>
</dbReference>
<dbReference type="EMBL" id="PJQD01000074">
    <property type="protein sequence ID" value="POY71680.1"/>
    <property type="molecule type" value="Genomic_DNA"/>
</dbReference>
<dbReference type="InterPro" id="IPR023198">
    <property type="entry name" value="PGP-like_dom2"/>
</dbReference>
<dbReference type="OrthoDB" id="2363873at2759"/>
<evidence type="ECO:0000313" key="2">
    <source>
        <dbReference type="EMBL" id="POY71680.1"/>
    </source>
</evidence>
<dbReference type="InterPro" id="IPR036412">
    <property type="entry name" value="HAD-like_sf"/>
</dbReference>
<sequence length="268" mass="29347">MSNKAIPIAFDVLGTCFDLRGAVPALCSACPTLAASSDSDSNSSLANVVVDDWFHSAQRDFTYLSMNGTYKPIAQVLKATLPRVLAMHNLLPRDSQSSTLDPFTRTAETYSDLLAPIFEQLKRLPARPGLDAASETLLSSRGPHFRLMAATNGSLEMTKGLFTAALGEDHARRWEYYSCDEDRVAKPAPSVYDAIRKRLGVHDGDECWFVASHTWDLFAAKKAGFKTAFVTYEEHFVLEDVFGKPDIVATDMEDMAKQIKAAAAAVGE</sequence>
<dbReference type="GO" id="GO:0016787">
    <property type="term" value="F:hydrolase activity"/>
    <property type="evidence" value="ECO:0007669"/>
    <property type="project" value="UniProtKB-KW"/>
</dbReference>
<keyword evidence="3" id="KW-1185">Reference proteome</keyword>
<keyword evidence="1" id="KW-0378">Hydrolase</keyword>
<dbReference type="Gene3D" id="1.10.150.240">
    <property type="entry name" value="Putative phosphatase, domain 2"/>
    <property type="match status" value="1"/>
</dbReference>
<dbReference type="AlphaFoldDB" id="A0A2S5B4H5"/>
<reference evidence="2 3" key="1">
    <citation type="journal article" date="2018" name="Front. Microbiol.">
        <title>Prospects for Fungal Bioremediation of Acidic Radioactive Waste Sites: Characterization and Genome Sequence of Rhodotorula taiwanensis MD1149.</title>
        <authorList>
            <person name="Tkavc R."/>
            <person name="Matrosova V.Y."/>
            <person name="Grichenko O.E."/>
            <person name="Gostincar C."/>
            <person name="Volpe R.P."/>
            <person name="Klimenkova P."/>
            <person name="Gaidamakova E.K."/>
            <person name="Zhou C.E."/>
            <person name="Stewart B.J."/>
            <person name="Lyman M.G."/>
            <person name="Malfatti S.A."/>
            <person name="Rubinfeld B."/>
            <person name="Courtot M."/>
            <person name="Singh J."/>
            <person name="Dalgard C.L."/>
            <person name="Hamilton T."/>
            <person name="Frey K.G."/>
            <person name="Gunde-Cimerman N."/>
            <person name="Dugan L."/>
            <person name="Daly M.J."/>
        </authorList>
    </citation>
    <scope>NUCLEOTIDE SEQUENCE [LARGE SCALE GENOMIC DNA]</scope>
    <source>
        <strain evidence="2 3">MD1149</strain>
    </source>
</reference>
<evidence type="ECO:0000256" key="1">
    <source>
        <dbReference type="ARBA" id="ARBA00022801"/>
    </source>
</evidence>
<dbReference type="InterPro" id="IPR051540">
    <property type="entry name" value="S-2-haloacid_dehalogenase"/>
</dbReference>
<dbReference type="PANTHER" id="PTHR43316">
    <property type="entry name" value="HYDROLASE, HALOACID DELAHOGENASE-RELATED"/>
    <property type="match status" value="1"/>
</dbReference>
<dbReference type="Gene3D" id="3.40.50.1000">
    <property type="entry name" value="HAD superfamily/HAD-like"/>
    <property type="match status" value="1"/>
</dbReference>
<evidence type="ECO:0000313" key="3">
    <source>
        <dbReference type="Proteomes" id="UP000237144"/>
    </source>
</evidence>
<dbReference type="Proteomes" id="UP000237144">
    <property type="component" value="Unassembled WGS sequence"/>
</dbReference>
<organism evidence="2 3">
    <name type="scientific">Rhodotorula taiwanensis</name>
    <dbReference type="NCBI Taxonomy" id="741276"/>
    <lineage>
        <taxon>Eukaryota</taxon>
        <taxon>Fungi</taxon>
        <taxon>Dikarya</taxon>
        <taxon>Basidiomycota</taxon>
        <taxon>Pucciniomycotina</taxon>
        <taxon>Microbotryomycetes</taxon>
        <taxon>Sporidiobolales</taxon>
        <taxon>Sporidiobolaceae</taxon>
        <taxon>Rhodotorula</taxon>
    </lineage>
</organism>
<dbReference type="STRING" id="741276.A0A2S5B4H5"/>
<accession>A0A2S5B4H5</accession>
<comment type="caution">
    <text evidence="2">The sequence shown here is derived from an EMBL/GenBank/DDBJ whole genome shotgun (WGS) entry which is preliminary data.</text>
</comment>
<evidence type="ECO:0008006" key="4">
    <source>
        <dbReference type="Google" id="ProtNLM"/>
    </source>
</evidence>
<dbReference type="InterPro" id="IPR023214">
    <property type="entry name" value="HAD_sf"/>
</dbReference>